<dbReference type="InterPro" id="IPR011989">
    <property type="entry name" value="ARM-like"/>
</dbReference>
<reference evidence="2 3" key="1">
    <citation type="submission" date="2010-12" db="EMBL/GenBank/DDBJ databases">
        <title>Whole genome sequence of Anaerolinea thermophila UNI-1.</title>
        <authorList>
            <person name="Narita-Yamada S."/>
            <person name="Kishi E."/>
            <person name="Watanabe Y."/>
            <person name="Takasaki K."/>
            <person name="Ankai A."/>
            <person name="Oguchi A."/>
            <person name="Fukui S."/>
            <person name="Takahashi M."/>
            <person name="Yashiro I."/>
            <person name="Hosoyama A."/>
            <person name="Sekiguchi Y."/>
            <person name="Hanada S."/>
            <person name="Fujita N."/>
        </authorList>
    </citation>
    <scope>NUCLEOTIDE SEQUENCE [LARGE SCALE GENOMIC DNA]</scope>
    <source>
        <strain evidence="3">DSM 14523 / JCM 11388 / NBRC 100420 / UNI-1</strain>
    </source>
</reference>
<dbReference type="InterPro" id="IPR026870">
    <property type="entry name" value="Zinc_ribbon_dom"/>
</dbReference>
<name>E8N217_ANATU</name>
<dbReference type="InterPro" id="IPR016024">
    <property type="entry name" value="ARM-type_fold"/>
</dbReference>
<gene>
    <name evidence="2" type="ordered locus">ANT_29380</name>
</gene>
<proteinExistence type="predicted"/>
<dbReference type="STRING" id="926569.ANT_29380"/>
<dbReference type="HOGENOM" id="CLU_158538_0_0_0"/>
<dbReference type="SUPFAM" id="SSF48371">
    <property type="entry name" value="ARM repeat"/>
    <property type="match status" value="1"/>
</dbReference>
<dbReference type="InParanoid" id="E8N217"/>
<dbReference type="eggNOG" id="COG1413">
    <property type="taxonomic scope" value="Bacteria"/>
</dbReference>
<dbReference type="Gene3D" id="1.25.10.10">
    <property type="entry name" value="Leucine-rich Repeat Variant"/>
    <property type="match status" value="1"/>
</dbReference>
<dbReference type="Pfam" id="PF13646">
    <property type="entry name" value="HEAT_2"/>
    <property type="match status" value="1"/>
</dbReference>
<dbReference type="Proteomes" id="UP000008922">
    <property type="component" value="Chromosome"/>
</dbReference>
<feature type="domain" description="Zinc-ribbon" evidence="1">
    <location>
        <begin position="5"/>
        <end position="27"/>
    </location>
</feature>
<evidence type="ECO:0000259" key="1">
    <source>
        <dbReference type="Pfam" id="PF13240"/>
    </source>
</evidence>
<dbReference type="AlphaFoldDB" id="E8N217"/>
<dbReference type="KEGG" id="atm:ANT_29380"/>
<sequence length="139" mass="15947">MITHFCPHCWAEIPAKSVVCPHCGADLSGFEAETFEDKLLEALHHSLPERRIMAAQILGNIQSRRAVPLFEQILQSEEKDFFFLRAVLLSLAKINPPQCRLWLERAAQHPSILVSRFAQELLARLDRGQPLDEWERHLG</sequence>
<dbReference type="RefSeq" id="WP_013561308.1">
    <property type="nucleotide sequence ID" value="NC_014960.1"/>
</dbReference>
<accession>E8N217</accession>
<dbReference type="EMBL" id="AP012029">
    <property type="protein sequence ID" value="BAJ64964.1"/>
    <property type="molecule type" value="Genomic_DNA"/>
</dbReference>
<dbReference type="Pfam" id="PF13240">
    <property type="entry name" value="Zn_Ribbon_1"/>
    <property type="match status" value="1"/>
</dbReference>
<evidence type="ECO:0000313" key="2">
    <source>
        <dbReference type="EMBL" id="BAJ64964.1"/>
    </source>
</evidence>
<protein>
    <recommendedName>
        <fullName evidence="1">Zinc-ribbon domain-containing protein</fullName>
    </recommendedName>
</protein>
<dbReference type="OrthoDB" id="163101at2"/>
<evidence type="ECO:0000313" key="3">
    <source>
        <dbReference type="Proteomes" id="UP000008922"/>
    </source>
</evidence>
<keyword evidence="3" id="KW-1185">Reference proteome</keyword>
<organism evidence="2 3">
    <name type="scientific">Anaerolinea thermophila (strain DSM 14523 / JCM 11388 / NBRC 100420 / UNI-1)</name>
    <dbReference type="NCBI Taxonomy" id="926569"/>
    <lineage>
        <taxon>Bacteria</taxon>
        <taxon>Bacillati</taxon>
        <taxon>Chloroflexota</taxon>
        <taxon>Anaerolineae</taxon>
        <taxon>Anaerolineales</taxon>
        <taxon>Anaerolineaceae</taxon>
        <taxon>Anaerolinea</taxon>
    </lineage>
</organism>